<dbReference type="PROSITE" id="PS51257">
    <property type="entry name" value="PROKAR_LIPOPROTEIN"/>
    <property type="match status" value="1"/>
</dbReference>
<dbReference type="PRINTS" id="PR00368">
    <property type="entry name" value="FADPNR"/>
</dbReference>
<evidence type="ECO:0000256" key="2">
    <source>
        <dbReference type="ARBA" id="ARBA00023002"/>
    </source>
</evidence>
<dbReference type="SUPFAM" id="SSF51905">
    <property type="entry name" value="FAD/NAD(P)-binding domain"/>
    <property type="match status" value="1"/>
</dbReference>
<dbReference type="AlphaFoldDB" id="A0A6S6THT6"/>
<evidence type="ECO:0000313" key="3">
    <source>
        <dbReference type="EMBL" id="CAA6817767.1"/>
    </source>
</evidence>
<dbReference type="Gene3D" id="3.50.50.60">
    <property type="entry name" value="FAD/NAD(P)-binding domain"/>
    <property type="match status" value="2"/>
</dbReference>
<sequence length="331" mass="36401">MASEKVVDIAIVGAGPGGMACAIEAKLAGIDNIVVFDKAPHHNDMIHKFYKKGKRVDKDWMGRKAEFEGNVSFDECSKEEYIQQMDDLLASHGVLEKFIYNTEIWNVLKGDDGLFAINVGDDVIKAKNVIVSVGRMGKPNKPGYKFPKAIRPRLNFNLSKVCNGEKVMIVGGGDTAGEYAYGLVELEGMEDCTVTLNYRKPTITRMNPINTEMTTKHLDAGTLLNKMGVDVESVEPVGDEGEERVQVNFTDGTSDVYERLVFALGGTSPKDFLVNSKIKTGKWDEPLMDEKTLETNISGLYTIGDVVTDQGSIALAFNHASFVMNDIVSKR</sequence>
<name>A0A6S6THT6_9BACT</name>
<evidence type="ECO:0000256" key="1">
    <source>
        <dbReference type="ARBA" id="ARBA00022630"/>
    </source>
</evidence>
<dbReference type="GO" id="GO:0004791">
    <property type="term" value="F:thioredoxin-disulfide reductase (NADPH) activity"/>
    <property type="evidence" value="ECO:0007669"/>
    <property type="project" value="UniProtKB-EC"/>
</dbReference>
<reference evidence="3" key="1">
    <citation type="submission" date="2020-01" db="EMBL/GenBank/DDBJ databases">
        <authorList>
            <person name="Meier V. D."/>
            <person name="Meier V D."/>
        </authorList>
    </citation>
    <scope>NUCLEOTIDE SEQUENCE</scope>
    <source>
        <strain evidence="3">HLG_WM_MAG_05</strain>
    </source>
</reference>
<protein>
    <submittedName>
        <fullName evidence="3">Thioredoxin reductase (EC)</fullName>
        <ecNumber evidence="3">1.8.1.9</ecNumber>
    </submittedName>
</protein>
<dbReference type="PANTHER" id="PTHR48105">
    <property type="entry name" value="THIOREDOXIN REDUCTASE 1-RELATED-RELATED"/>
    <property type="match status" value="1"/>
</dbReference>
<gene>
    <name evidence="3" type="ORF">HELGO_WM4805</name>
</gene>
<dbReference type="InterPro" id="IPR036188">
    <property type="entry name" value="FAD/NAD-bd_sf"/>
</dbReference>
<dbReference type="Pfam" id="PF13738">
    <property type="entry name" value="Pyr_redox_3"/>
    <property type="match status" value="1"/>
</dbReference>
<dbReference type="EC" id="1.8.1.9" evidence="3"/>
<organism evidence="3">
    <name type="scientific">uncultured Sulfurovum sp</name>
    <dbReference type="NCBI Taxonomy" id="269237"/>
    <lineage>
        <taxon>Bacteria</taxon>
        <taxon>Pseudomonadati</taxon>
        <taxon>Campylobacterota</taxon>
        <taxon>Epsilonproteobacteria</taxon>
        <taxon>Campylobacterales</taxon>
        <taxon>Sulfurovaceae</taxon>
        <taxon>Sulfurovum</taxon>
        <taxon>environmental samples</taxon>
    </lineage>
</organism>
<dbReference type="PRINTS" id="PR00469">
    <property type="entry name" value="PNDRDTASEII"/>
</dbReference>
<keyword evidence="2 3" id="KW-0560">Oxidoreductase</keyword>
<proteinExistence type="predicted"/>
<dbReference type="EMBL" id="CACVAU010000052">
    <property type="protein sequence ID" value="CAA6817767.1"/>
    <property type="molecule type" value="Genomic_DNA"/>
</dbReference>
<keyword evidence="1" id="KW-0285">Flavoprotein</keyword>
<dbReference type="InterPro" id="IPR050097">
    <property type="entry name" value="Ferredoxin-NADP_redctase_2"/>
</dbReference>
<accession>A0A6S6THT6</accession>